<evidence type="ECO:0000256" key="2">
    <source>
        <dbReference type="ARBA" id="ARBA00022448"/>
    </source>
</evidence>
<dbReference type="EMBL" id="JACXZA010000007">
    <property type="protein sequence ID" value="MBD3922112.1"/>
    <property type="molecule type" value="Genomic_DNA"/>
</dbReference>
<evidence type="ECO:0000256" key="4">
    <source>
        <dbReference type="ARBA" id="ARBA00022692"/>
    </source>
</evidence>
<dbReference type="RefSeq" id="WP_191206390.1">
    <property type="nucleotide sequence ID" value="NZ_JACXZA010000007.1"/>
</dbReference>
<keyword evidence="4 7" id="KW-0812">Transmembrane</keyword>
<comment type="caution">
    <text evidence="9">The sequence shown here is derived from an EMBL/GenBank/DDBJ whole genome shotgun (WGS) entry which is preliminary data.</text>
</comment>
<dbReference type="CDD" id="cd06261">
    <property type="entry name" value="TM_PBP2"/>
    <property type="match status" value="1"/>
</dbReference>
<evidence type="ECO:0000313" key="9">
    <source>
        <dbReference type="EMBL" id="MBD3922112.1"/>
    </source>
</evidence>
<keyword evidence="3" id="KW-1003">Cell membrane</keyword>
<dbReference type="InterPro" id="IPR051393">
    <property type="entry name" value="ABC_transporter_permease"/>
</dbReference>
<dbReference type="Proteomes" id="UP000609346">
    <property type="component" value="Unassembled WGS sequence"/>
</dbReference>
<evidence type="ECO:0000256" key="6">
    <source>
        <dbReference type="ARBA" id="ARBA00023136"/>
    </source>
</evidence>
<feature type="domain" description="ABC transmembrane type-1" evidence="8">
    <location>
        <begin position="97"/>
        <end position="309"/>
    </location>
</feature>
<dbReference type="Pfam" id="PF00528">
    <property type="entry name" value="BPD_transp_1"/>
    <property type="match status" value="1"/>
</dbReference>
<evidence type="ECO:0000313" key="10">
    <source>
        <dbReference type="Proteomes" id="UP000609346"/>
    </source>
</evidence>
<keyword evidence="10" id="KW-1185">Reference proteome</keyword>
<evidence type="ECO:0000256" key="7">
    <source>
        <dbReference type="RuleBase" id="RU363032"/>
    </source>
</evidence>
<protein>
    <submittedName>
        <fullName evidence="9">Sugar ABC transporter permease</fullName>
    </submittedName>
</protein>
<gene>
    <name evidence="9" type="ORF">H8B09_25345</name>
</gene>
<name>A0ABR8N1R8_9BACL</name>
<dbReference type="SUPFAM" id="SSF161098">
    <property type="entry name" value="MetI-like"/>
    <property type="match status" value="1"/>
</dbReference>
<feature type="transmembrane region" description="Helical" evidence="7">
    <location>
        <begin position="293"/>
        <end position="313"/>
    </location>
</feature>
<keyword evidence="6 7" id="KW-0472">Membrane</keyword>
<evidence type="ECO:0000256" key="3">
    <source>
        <dbReference type="ARBA" id="ARBA00022475"/>
    </source>
</evidence>
<feature type="transmembrane region" description="Helical" evidence="7">
    <location>
        <begin position="228"/>
        <end position="250"/>
    </location>
</feature>
<accession>A0ABR8N1R8</accession>
<dbReference type="Gene3D" id="1.10.3720.10">
    <property type="entry name" value="MetI-like"/>
    <property type="match status" value="1"/>
</dbReference>
<evidence type="ECO:0000256" key="5">
    <source>
        <dbReference type="ARBA" id="ARBA00022989"/>
    </source>
</evidence>
<comment type="subcellular location">
    <subcellularLocation>
        <location evidence="1 7">Cell membrane</location>
        <topology evidence="1 7">Multi-pass membrane protein</topology>
    </subcellularLocation>
</comment>
<feature type="transmembrane region" description="Helical" evidence="7">
    <location>
        <begin position="99"/>
        <end position="122"/>
    </location>
</feature>
<dbReference type="InterPro" id="IPR000515">
    <property type="entry name" value="MetI-like"/>
</dbReference>
<proteinExistence type="inferred from homology"/>
<feature type="transmembrane region" description="Helical" evidence="7">
    <location>
        <begin position="37"/>
        <end position="59"/>
    </location>
</feature>
<dbReference type="InterPro" id="IPR035906">
    <property type="entry name" value="MetI-like_sf"/>
</dbReference>
<sequence>MNGLDDTLNLPREKVSQRIALLRGTGTLSGLKWRENLLAYVFLGPSLILFGIFFFYPMIQSVYLSLHSTDLTGRVNGFVGLDNFIYLVKNDFFLHGLKITLYFALLTVPTSILVALLLAALSNGKRKGLTLFQFAYSLPVVLSVGSSSVIWMFLFHPSLGMFNYFLSLLHMSPINWLVDPKWALLSVSLMTVWMNLGFNYIILSSGLRGIPDEIRESAAIDGAGPLRLFVRILLPLLSPTLFFLVIVSIISSFQAFGQINILTHGGPMNSTNVLVFSIYQEAFENFRFGTGSAQALVLFIIIIILTLVQFKWAEKKVHYQ</sequence>
<evidence type="ECO:0000256" key="1">
    <source>
        <dbReference type="ARBA" id="ARBA00004651"/>
    </source>
</evidence>
<dbReference type="PROSITE" id="PS50928">
    <property type="entry name" value="ABC_TM1"/>
    <property type="match status" value="1"/>
</dbReference>
<keyword evidence="2 7" id="KW-0813">Transport</keyword>
<comment type="similarity">
    <text evidence="7">Belongs to the binding-protein-dependent transport system permease family.</text>
</comment>
<feature type="transmembrane region" description="Helical" evidence="7">
    <location>
        <begin position="134"/>
        <end position="162"/>
    </location>
</feature>
<dbReference type="PANTHER" id="PTHR30193">
    <property type="entry name" value="ABC TRANSPORTER PERMEASE PROTEIN"/>
    <property type="match status" value="1"/>
</dbReference>
<reference evidence="9 10" key="1">
    <citation type="submission" date="2020-09" db="EMBL/GenBank/DDBJ databases">
        <title>Paenibacillus sp. strain PR3 16S rRNA gene Genome sequencing and assembly.</title>
        <authorList>
            <person name="Kim J."/>
        </authorList>
    </citation>
    <scope>NUCLEOTIDE SEQUENCE [LARGE SCALE GENOMIC DNA]</scope>
    <source>
        <strain evidence="9 10">PR3</strain>
    </source>
</reference>
<dbReference type="PANTHER" id="PTHR30193:SF37">
    <property type="entry name" value="INNER MEMBRANE ABC TRANSPORTER PERMEASE PROTEIN YCJO"/>
    <property type="match status" value="1"/>
</dbReference>
<feature type="transmembrane region" description="Helical" evidence="7">
    <location>
        <begin position="182"/>
        <end position="207"/>
    </location>
</feature>
<keyword evidence="5 7" id="KW-1133">Transmembrane helix</keyword>
<evidence type="ECO:0000259" key="8">
    <source>
        <dbReference type="PROSITE" id="PS50928"/>
    </source>
</evidence>
<organism evidence="9 10">
    <name type="scientific">Paenibacillus terricola</name>
    <dbReference type="NCBI Taxonomy" id="2763503"/>
    <lineage>
        <taxon>Bacteria</taxon>
        <taxon>Bacillati</taxon>
        <taxon>Bacillota</taxon>
        <taxon>Bacilli</taxon>
        <taxon>Bacillales</taxon>
        <taxon>Paenibacillaceae</taxon>
        <taxon>Paenibacillus</taxon>
    </lineage>
</organism>